<organism evidence="1 2">
    <name type="scientific">Artomyces pyxidatus</name>
    <dbReference type="NCBI Taxonomy" id="48021"/>
    <lineage>
        <taxon>Eukaryota</taxon>
        <taxon>Fungi</taxon>
        <taxon>Dikarya</taxon>
        <taxon>Basidiomycota</taxon>
        <taxon>Agaricomycotina</taxon>
        <taxon>Agaricomycetes</taxon>
        <taxon>Russulales</taxon>
        <taxon>Auriscalpiaceae</taxon>
        <taxon>Artomyces</taxon>
    </lineage>
</organism>
<evidence type="ECO:0000313" key="1">
    <source>
        <dbReference type="EMBL" id="KAI0063663.1"/>
    </source>
</evidence>
<proteinExistence type="predicted"/>
<dbReference type="Proteomes" id="UP000814140">
    <property type="component" value="Unassembled WGS sequence"/>
</dbReference>
<protein>
    <submittedName>
        <fullName evidence="1">DUF221-domain-containing protein</fullName>
    </submittedName>
</protein>
<evidence type="ECO:0000313" key="2">
    <source>
        <dbReference type="Proteomes" id="UP000814140"/>
    </source>
</evidence>
<dbReference type="EMBL" id="MU277202">
    <property type="protein sequence ID" value="KAI0063663.1"/>
    <property type="molecule type" value="Genomic_DNA"/>
</dbReference>
<keyword evidence="2" id="KW-1185">Reference proteome</keyword>
<gene>
    <name evidence="1" type="ORF">BV25DRAFT_1824226</name>
</gene>
<sequence length="883" mass="99126">MTVLMPINLKNNIGIGDEDDGDDDWNTSLDPPEKTPPAKGPADWFDLISDANSYLSLHLVFTYLFTILALRFIYINYKRFIRSRQLFSLELVHSIAARTVMVTGLPNHLRGERALAEHFEQMNLSVESVSLCREVDSLKQLLDKRTQALLKLEKAWVQYVGNPSTVQYDPLANAAMGEGDPSSTESQRIVVPHQKRPTLRPGWFSKRVDALEYLEKQFQELDEAVKRRRRIGKFKATDVAFVTFEKMSSAQVAAQTVHSPAPFQLETHLAPEPRDIVWANMSRSTDSLRMREVIVLCAMVLLFSFWFIPITGLASLLSYKEIKKAMPWLARWIDSNDEVRAIVQNSLPSVAMITLNAALPFILEALTYVQGYRARSWVEYSLLKKYFLFLLVNVVFIFLLASTYWQLVRDLANSPAKIPEKLAQALQIGRARHFFLSYVILQGLGIMPLQLLNLGILIPRALYRLFVTRTPRDFAELNAPPVINYGAVYPQAILIFVITLLYSIAQPLILIFGAVYFGVAYVVYKYKLLFVFYKPYESHGQAWPITFTRLIWGVLIFLIFMSGNFILNRSFVLSSLVAPLIIGTLAWSWYIDRAFRPLSQYVSLSSVFEVQRGEETEDVVRLRAGHPVTWSQSNLNRSRYAQNDETLYVAPEDDRTDYSQPPMANWYSGVLNTGKRRYGHPALTGILPTPWLPLKKGETLVNACAPGNGAGAKADQAVVLTLRKRYSMVRRGAGRLAAGSRSAIRDMLPSKPTEELEGATIPPQDEVSGNPWEEAPPGPSRSQTAPAVLGHRLSFDYASGVIMLPDDDGDWLGDAESDSDEDYGHADAAQHTQTLVDVSPEAGVVGVAPDGTNGQSPKARYGTYFHHPERRRQTIPGAFPSGP</sequence>
<name>A0ACB8T542_9AGAM</name>
<comment type="caution">
    <text evidence="1">The sequence shown here is derived from an EMBL/GenBank/DDBJ whole genome shotgun (WGS) entry which is preliminary data.</text>
</comment>
<reference evidence="1" key="1">
    <citation type="submission" date="2021-03" db="EMBL/GenBank/DDBJ databases">
        <authorList>
            <consortium name="DOE Joint Genome Institute"/>
            <person name="Ahrendt S."/>
            <person name="Looney B.P."/>
            <person name="Miyauchi S."/>
            <person name="Morin E."/>
            <person name="Drula E."/>
            <person name="Courty P.E."/>
            <person name="Chicoki N."/>
            <person name="Fauchery L."/>
            <person name="Kohler A."/>
            <person name="Kuo A."/>
            <person name="Labutti K."/>
            <person name="Pangilinan J."/>
            <person name="Lipzen A."/>
            <person name="Riley R."/>
            <person name="Andreopoulos W."/>
            <person name="He G."/>
            <person name="Johnson J."/>
            <person name="Barry K.W."/>
            <person name="Grigoriev I.V."/>
            <person name="Nagy L."/>
            <person name="Hibbett D."/>
            <person name="Henrissat B."/>
            <person name="Matheny P.B."/>
            <person name="Labbe J."/>
            <person name="Martin F."/>
        </authorList>
    </citation>
    <scope>NUCLEOTIDE SEQUENCE</scope>
    <source>
        <strain evidence="1">HHB10654</strain>
    </source>
</reference>
<reference evidence="1" key="2">
    <citation type="journal article" date="2022" name="New Phytol.">
        <title>Evolutionary transition to the ectomycorrhizal habit in the genomes of a hyperdiverse lineage of mushroom-forming fungi.</title>
        <authorList>
            <person name="Looney B."/>
            <person name="Miyauchi S."/>
            <person name="Morin E."/>
            <person name="Drula E."/>
            <person name="Courty P.E."/>
            <person name="Kohler A."/>
            <person name="Kuo A."/>
            <person name="LaButti K."/>
            <person name="Pangilinan J."/>
            <person name="Lipzen A."/>
            <person name="Riley R."/>
            <person name="Andreopoulos W."/>
            <person name="He G."/>
            <person name="Johnson J."/>
            <person name="Nolan M."/>
            <person name="Tritt A."/>
            <person name="Barry K.W."/>
            <person name="Grigoriev I.V."/>
            <person name="Nagy L.G."/>
            <person name="Hibbett D."/>
            <person name="Henrissat B."/>
            <person name="Matheny P.B."/>
            <person name="Labbe J."/>
            <person name="Martin F.M."/>
        </authorList>
    </citation>
    <scope>NUCLEOTIDE SEQUENCE</scope>
    <source>
        <strain evidence="1">HHB10654</strain>
    </source>
</reference>
<accession>A0ACB8T542</accession>